<proteinExistence type="predicted"/>
<protein>
    <submittedName>
        <fullName evidence="1">Uncharacterized protein</fullName>
    </submittedName>
</protein>
<name>A0A4C1YEJ0_EUMVA</name>
<gene>
    <name evidence="1" type="ORF">EVAR_98178_1</name>
</gene>
<comment type="caution">
    <text evidence="1">The sequence shown here is derived from an EMBL/GenBank/DDBJ whole genome shotgun (WGS) entry which is preliminary data.</text>
</comment>
<sequence>MGVLFLSRFQLPQEISEKRWFLSPRTAGGTQPIPTPHAEKQRTTYIAHLPRQHKAVESGSREGMVTAHRRKTPNFTLNTRNKSIQKVPRKSSARRRTRAARVTVAAPLLARPPLLLSIQMRSNWLRPRRRELIPTCYPSVSCEASVSI</sequence>
<dbReference type="EMBL" id="BGZK01001222">
    <property type="protein sequence ID" value="GBP74791.1"/>
    <property type="molecule type" value="Genomic_DNA"/>
</dbReference>
<evidence type="ECO:0000313" key="2">
    <source>
        <dbReference type="Proteomes" id="UP000299102"/>
    </source>
</evidence>
<evidence type="ECO:0000313" key="1">
    <source>
        <dbReference type="EMBL" id="GBP74791.1"/>
    </source>
</evidence>
<dbReference type="Proteomes" id="UP000299102">
    <property type="component" value="Unassembled WGS sequence"/>
</dbReference>
<organism evidence="1 2">
    <name type="scientific">Eumeta variegata</name>
    <name type="common">Bagworm moth</name>
    <name type="synonym">Eumeta japonica</name>
    <dbReference type="NCBI Taxonomy" id="151549"/>
    <lineage>
        <taxon>Eukaryota</taxon>
        <taxon>Metazoa</taxon>
        <taxon>Ecdysozoa</taxon>
        <taxon>Arthropoda</taxon>
        <taxon>Hexapoda</taxon>
        <taxon>Insecta</taxon>
        <taxon>Pterygota</taxon>
        <taxon>Neoptera</taxon>
        <taxon>Endopterygota</taxon>
        <taxon>Lepidoptera</taxon>
        <taxon>Glossata</taxon>
        <taxon>Ditrysia</taxon>
        <taxon>Tineoidea</taxon>
        <taxon>Psychidae</taxon>
        <taxon>Oiketicinae</taxon>
        <taxon>Eumeta</taxon>
    </lineage>
</organism>
<dbReference type="AlphaFoldDB" id="A0A4C1YEJ0"/>
<accession>A0A4C1YEJ0</accession>
<reference evidence="1 2" key="1">
    <citation type="journal article" date="2019" name="Commun. Biol.">
        <title>The bagworm genome reveals a unique fibroin gene that provides high tensile strength.</title>
        <authorList>
            <person name="Kono N."/>
            <person name="Nakamura H."/>
            <person name="Ohtoshi R."/>
            <person name="Tomita M."/>
            <person name="Numata K."/>
            <person name="Arakawa K."/>
        </authorList>
    </citation>
    <scope>NUCLEOTIDE SEQUENCE [LARGE SCALE GENOMIC DNA]</scope>
</reference>
<keyword evidence="2" id="KW-1185">Reference proteome</keyword>